<evidence type="ECO:0000256" key="1">
    <source>
        <dbReference type="ARBA" id="ARBA00000085"/>
    </source>
</evidence>
<dbReference type="PANTHER" id="PTHR43047:SF72">
    <property type="entry name" value="OSMOSENSING HISTIDINE PROTEIN KINASE SLN1"/>
    <property type="match status" value="1"/>
</dbReference>
<proteinExistence type="predicted"/>
<evidence type="ECO:0000256" key="3">
    <source>
        <dbReference type="ARBA" id="ARBA00022553"/>
    </source>
</evidence>
<gene>
    <name evidence="9" type="ORF">OIK42_07995</name>
</gene>
<reference evidence="9 10" key="1">
    <citation type="submission" date="2022-10" db="EMBL/GenBank/DDBJ databases">
        <title>Alteromonas sp. chi3 Genome sequencing.</title>
        <authorList>
            <person name="Park S."/>
        </authorList>
    </citation>
    <scope>NUCLEOTIDE SEQUENCE [LARGE SCALE GENOMIC DNA]</scope>
    <source>
        <strain evidence="10">chi3</strain>
    </source>
</reference>
<dbReference type="SMART" id="SM00388">
    <property type="entry name" value="HisKA"/>
    <property type="match status" value="1"/>
</dbReference>
<evidence type="ECO:0000256" key="4">
    <source>
        <dbReference type="ARBA" id="ARBA00022679"/>
    </source>
</evidence>
<dbReference type="EMBL" id="JAQQXP010000001">
    <property type="protein sequence ID" value="MDC8830701.1"/>
    <property type="molecule type" value="Genomic_DNA"/>
</dbReference>
<dbReference type="PRINTS" id="PR00344">
    <property type="entry name" value="BCTRLSENSOR"/>
</dbReference>
<dbReference type="SMART" id="SM00387">
    <property type="entry name" value="HATPase_c"/>
    <property type="match status" value="1"/>
</dbReference>
<evidence type="ECO:0000256" key="2">
    <source>
        <dbReference type="ARBA" id="ARBA00012438"/>
    </source>
</evidence>
<dbReference type="Pfam" id="PF00512">
    <property type="entry name" value="HisKA"/>
    <property type="match status" value="1"/>
</dbReference>
<dbReference type="InterPro" id="IPR036890">
    <property type="entry name" value="HATPase_C_sf"/>
</dbReference>
<sequence length="651" mass="72360">MTDSVRILLVEDDEDDYFLTADSLEQCTSPRFELSWAKSGAEAIELLKNQSFDLCLLDYVLGQENAMDVLAKLKGLSVNIPVVVLTGQADNVVDDRVMRAGAADFLTKLEVDTPRFMRTIRYALVRREIETERLERNRVEQQNRAKDKFLAHLGHELRTPLSSILGYTELLLDSPENEHITPELSTILNNGQHLLSLLNDLLDMSRIMANKLDLVPTEFNLTGFLTDLYSLMVMQASEKGLLLTVTADALLPETINSDPTRLRQVLINLTNNAIKFTDNGEVNIHIDFDATSQQLCFTVKDSGIGMPQDKLQTIFRPFEQIEDLMQANHGGAGLGLAISNELVQLMGGRIDVESEQGKGSRFWFTIDTGNVNQVNTVPLDLDAPVRRAKQFKINQRLDGRVLIVDDLREIRRLTGRLVGMSQASVSYAQNGTDALEKVRSAEQKKRPFHLILMDIHMPVMNGIDCLRALRKEGIQTPVVAVTAASRKGLRESLLSDGFDNVIAKPVDRRELSEVLDTFLIPAKDTLPVVDIEPDSDSGEHLLVVEDDEDAADLMCVLLKSLNHQADTAHSGQQALQTIAAAPDLYCHVLMDLHLPDTNGYELIAALQQIAPQLTFTIISGAQPDQQRIADLPVSQTLLKPVTKNDLATLNF</sequence>
<dbReference type="RefSeq" id="WP_273639619.1">
    <property type="nucleotide sequence ID" value="NZ_JAQQXP010000001.1"/>
</dbReference>
<dbReference type="CDD" id="cd17546">
    <property type="entry name" value="REC_hyHK_CKI1_RcsC-like"/>
    <property type="match status" value="2"/>
</dbReference>
<feature type="domain" description="Histidine kinase" evidence="7">
    <location>
        <begin position="152"/>
        <end position="370"/>
    </location>
</feature>
<evidence type="ECO:0000259" key="7">
    <source>
        <dbReference type="PROSITE" id="PS50109"/>
    </source>
</evidence>
<dbReference type="CDD" id="cd16922">
    <property type="entry name" value="HATPase_EvgS-ArcB-TorS-like"/>
    <property type="match status" value="1"/>
</dbReference>
<dbReference type="EC" id="2.7.13.3" evidence="2"/>
<dbReference type="SUPFAM" id="SSF52172">
    <property type="entry name" value="CheY-like"/>
    <property type="match status" value="3"/>
</dbReference>
<keyword evidence="4" id="KW-0808">Transferase</keyword>
<evidence type="ECO:0000313" key="10">
    <source>
        <dbReference type="Proteomes" id="UP001218788"/>
    </source>
</evidence>
<dbReference type="Pfam" id="PF00072">
    <property type="entry name" value="Response_reg"/>
    <property type="match status" value="3"/>
</dbReference>
<dbReference type="CDD" id="cd00156">
    <property type="entry name" value="REC"/>
    <property type="match status" value="1"/>
</dbReference>
<dbReference type="InterPro" id="IPR003594">
    <property type="entry name" value="HATPase_dom"/>
</dbReference>
<keyword evidence="10" id="KW-1185">Reference proteome</keyword>
<dbReference type="InterPro" id="IPR004358">
    <property type="entry name" value="Sig_transdc_His_kin-like_C"/>
</dbReference>
<evidence type="ECO:0000256" key="6">
    <source>
        <dbReference type="PROSITE-ProRule" id="PRU00169"/>
    </source>
</evidence>
<evidence type="ECO:0000313" key="9">
    <source>
        <dbReference type="EMBL" id="MDC8830701.1"/>
    </source>
</evidence>
<dbReference type="InterPro" id="IPR036097">
    <property type="entry name" value="HisK_dim/P_sf"/>
</dbReference>
<name>A0ABT5L0Y3_9ALTE</name>
<dbReference type="PROSITE" id="PS50110">
    <property type="entry name" value="RESPONSE_REGULATORY"/>
    <property type="match status" value="3"/>
</dbReference>
<dbReference type="InterPro" id="IPR001789">
    <property type="entry name" value="Sig_transdc_resp-reg_receiver"/>
</dbReference>
<dbReference type="CDD" id="cd00082">
    <property type="entry name" value="HisKA"/>
    <property type="match status" value="1"/>
</dbReference>
<feature type="modified residue" description="4-aspartylphosphate" evidence="6">
    <location>
        <position position="58"/>
    </location>
</feature>
<dbReference type="Gene3D" id="3.40.50.2300">
    <property type="match status" value="3"/>
</dbReference>
<dbReference type="SMART" id="SM00448">
    <property type="entry name" value="REC"/>
    <property type="match status" value="3"/>
</dbReference>
<feature type="modified residue" description="4-aspartylphosphate" evidence="6">
    <location>
        <position position="591"/>
    </location>
</feature>
<dbReference type="InterPro" id="IPR003661">
    <property type="entry name" value="HisK_dim/P_dom"/>
</dbReference>
<feature type="domain" description="Response regulatory" evidence="8">
    <location>
        <begin position="540"/>
        <end position="651"/>
    </location>
</feature>
<dbReference type="Gene3D" id="1.10.287.130">
    <property type="match status" value="1"/>
</dbReference>
<protein>
    <recommendedName>
        <fullName evidence="2">histidine kinase</fullName>
        <ecNumber evidence="2">2.7.13.3</ecNumber>
    </recommendedName>
</protein>
<feature type="domain" description="Response regulatory" evidence="8">
    <location>
        <begin position="400"/>
        <end position="519"/>
    </location>
</feature>
<feature type="domain" description="Response regulatory" evidence="8">
    <location>
        <begin position="6"/>
        <end position="123"/>
    </location>
</feature>
<dbReference type="SUPFAM" id="SSF55874">
    <property type="entry name" value="ATPase domain of HSP90 chaperone/DNA topoisomerase II/histidine kinase"/>
    <property type="match status" value="1"/>
</dbReference>
<dbReference type="InterPro" id="IPR005467">
    <property type="entry name" value="His_kinase_dom"/>
</dbReference>
<comment type="catalytic activity">
    <reaction evidence="1">
        <text>ATP + protein L-histidine = ADP + protein N-phospho-L-histidine.</text>
        <dbReference type="EC" id="2.7.13.3"/>
    </reaction>
</comment>
<dbReference type="PANTHER" id="PTHR43047">
    <property type="entry name" value="TWO-COMPONENT HISTIDINE PROTEIN KINASE"/>
    <property type="match status" value="1"/>
</dbReference>
<dbReference type="Pfam" id="PF02518">
    <property type="entry name" value="HATPase_c"/>
    <property type="match status" value="1"/>
</dbReference>
<dbReference type="Proteomes" id="UP001218788">
    <property type="component" value="Unassembled WGS sequence"/>
</dbReference>
<dbReference type="SUPFAM" id="SSF47384">
    <property type="entry name" value="Homodimeric domain of signal transducing histidine kinase"/>
    <property type="match status" value="1"/>
</dbReference>
<accession>A0ABT5L0Y3</accession>
<keyword evidence="3 6" id="KW-0597">Phosphoprotein</keyword>
<evidence type="ECO:0000259" key="8">
    <source>
        <dbReference type="PROSITE" id="PS50110"/>
    </source>
</evidence>
<dbReference type="InterPro" id="IPR011006">
    <property type="entry name" value="CheY-like_superfamily"/>
</dbReference>
<evidence type="ECO:0000256" key="5">
    <source>
        <dbReference type="ARBA" id="ARBA00022777"/>
    </source>
</evidence>
<dbReference type="PROSITE" id="PS50109">
    <property type="entry name" value="HIS_KIN"/>
    <property type="match status" value="1"/>
</dbReference>
<dbReference type="Gene3D" id="3.30.565.10">
    <property type="entry name" value="Histidine kinase-like ATPase, C-terminal domain"/>
    <property type="match status" value="1"/>
</dbReference>
<feature type="modified residue" description="4-aspartylphosphate" evidence="6">
    <location>
        <position position="454"/>
    </location>
</feature>
<organism evidence="9 10">
    <name type="scientific">Alteromonas gilva</name>
    <dbReference type="NCBI Taxonomy" id="2987522"/>
    <lineage>
        <taxon>Bacteria</taxon>
        <taxon>Pseudomonadati</taxon>
        <taxon>Pseudomonadota</taxon>
        <taxon>Gammaproteobacteria</taxon>
        <taxon>Alteromonadales</taxon>
        <taxon>Alteromonadaceae</taxon>
        <taxon>Alteromonas/Salinimonas group</taxon>
        <taxon>Alteromonas</taxon>
    </lineage>
</organism>
<keyword evidence="5" id="KW-0418">Kinase</keyword>
<comment type="caution">
    <text evidence="9">The sequence shown here is derived from an EMBL/GenBank/DDBJ whole genome shotgun (WGS) entry which is preliminary data.</text>
</comment>